<evidence type="ECO:0000259" key="2">
    <source>
        <dbReference type="Pfam" id="PF01419"/>
    </source>
</evidence>
<feature type="non-terminal residue" evidence="3">
    <location>
        <position position="172"/>
    </location>
</feature>
<dbReference type="Gene3D" id="2.100.10.30">
    <property type="entry name" value="Jacalin-like lectin domain"/>
    <property type="match status" value="1"/>
</dbReference>
<reference evidence="4" key="1">
    <citation type="journal article" date="2014" name="Genome Announc.">
        <title>Draft genome sequence of the plant-pathogenic soil fungus Rhizoctonia solani anastomosis group 3 strain Rhs1AP.</title>
        <authorList>
            <person name="Cubeta M.A."/>
            <person name="Thomas E."/>
            <person name="Dean R.A."/>
            <person name="Jabaji S."/>
            <person name="Neate S.M."/>
            <person name="Tavantzis S."/>
            <person name="Toda T."/>
            <person name="Vilgalys R."/>
            <person name="Bharathan N."/>
            <person name="Fedorova-Abrams N."/>
            <person name="Pakala S.B."/>
            <person name="Pakala S.M."/>
            <person name="Zafar N."/>
            <person name="Joardar V."/>
            <person name="Losada L."/>
            <person name="Nierman W.C."/>
        </authorList>
    </citation>
    <scope>NUCLEOTIDE SEQUENCE [LARGE SCALE GENOMIC DNA]</scope>
    <source>
        <strain evidence="4">AG-3</strain>
    </source>
</reference>
<dbReference type="GO" id="GO:0004527">
    <property type="term" value="F:exonuclease activity"/>
    <property type="evidence" value="ECO:0007669"/>
    <property type="project" value="UniProtKB-KW"/>
</dbReference>
<dbReference type="GO" id="GO:0004519">
    <property type="term" value="F:endonuclease activity"/>
    <property type="evidence" value="ECO:0007669"/>
    <property type="project" value="UniProtKB-KW"/>
</dbReference>
<dbReference type="Pfam" id="PF01419">
    <property type="entry name" value="Jacalin"/>
    <property type="match status" value="1"/>
</dbReference>
<protein>
    <submittedName>
        <fullName evidence="3">Endonuclease/exonuclease/phosphatase family protein, putative</fullName>
    </submittedName>
</protein>
<keyword evidence="3" id="KW-0378">Hydrolase</keyword>
<evidence type="ECO:0000313" key="4">
    <source>
        <dbReference type="Proteomes" id="UP000030108"/>
    </source>
</evidence>
<accession>X8J525</accession>
<keyword evidence="1" id="KW-0732">Signal</keyword>
<dbReference type="InterPro" id="IPR001229">
    <property type="entry name" value="Jacalin-like_lectin_dom"/>
</dbReference>
<keyword evidence="3" id="KW-0540">Nuclease</keyword>
<feature type="chain" id="PRO_5004987106" evidence="1">
    <location>
        <begin position="18"/>
        <end position="172"/>
    </location>
</feature>
<gene>
    <name evidence="3" type="ORF">RSOL_174530</name>
</gene>
<name>X8J525_9AGAM</name>
<keyword evidence="3" id="KW-0255">Endonuclease</keyword>
<evidence type="ECO:0000256" key="1">
    <source>
        <dbReference type="SAM" id="SignalP"/>
    </source>
</evidence>
<organism evidence="3 4">
    <name type="scientific">Rhizoctonia solani AG-3 Rhs1AP</name>
    <dbReference type="NCBI Taxonomy" id="1086054"/>
    <lineage>
        <taxon>Eukaryota</taxon>
        <taxon>Fungi</taxon>
        <taxon>Dikarya</taxon>
        <taxon>Basidiomycota</taxon>
        <taxon>Agaricomycotina</taxon>
        <taxon>Agaricomycetes</taxon>
        <taxon>Cantharellales</taxon>
        <taxon>Ceratobasidiaceae</taxon>
        <taxon>Rhizoctonia</taxon>
    </lineage>
</organism>
<feature type="domain" description="Jacalin-type lectin" evidence="2">
    <location>
        <begin position="52"/>
        <end position="161"/>
    </location>
</feature>
<feature type="signal peptide" evidence="1">
    <location>
        <begin position="1"/>
        <end position="17"/>
    </location>
</feature>
<proteinExistence type="predicted"/>
<comment type="caution">
    <text evidence="3">The sequence shown here is derived from an EMBL/GenBank/DDBJ whole genome shotgun (WGS) entry which is preliminary data.</text>
</comment>
<dbReference type="Proteomes" id="UP000030108">
    <property type="component" value="Unassembled WGS sequence"/>
</dbReference>
<dbReference type="SUPFAM" id="SSF51101">
    <property type="entry name" value="Mannose-binding lectins"/>
    <property type="match status" value="1"/>
</dbReference>
<dbReference type="EMBL" id="JATN01000322">
    <property type="protein sequence ID" value="EUC56361.1"/>
    <property type="molecule type" value="Genomic_DNA"/>
</dbReference>
<evidence type="ECO:0000313" key="3">
    <source>
        <dbReference type="EMBL" id="EUC56361.1"/>
    </source>
</evidence>
<sequence>MLYYLVSLLAACSLCLAASDLTEGLQASNVSGATGAPTFDDFASIPENPMLSKLTFLGNDTLNGLSMTLVSGQNFTHFGSGGTPTDLQLNQGEYIISVTLCWGEKDGATRILYAEAGTDLAQTVATGNKTENCQKIPAPKNYGIVGAYGQVEKDIRQLGFYFARARESDPVN</sequence>
<keyword evidence="3" id="KW-0269">Exonuclease</keyword>
<dbReference type="InterPro" id="IPR036404">
    <property type="entry name" value="Jacalin-like_lectin_dom_sf"/>
</dbReference>
<dbReference type="AlphaFoldDB" id="X8J525"/>